<dbReference type="STRING" id="1656094.BFC18_08260"/>
<comment type="caution">
    <text evidence="1">The sequence shown here is derived from an EMBL/GenBank/DDBJ whole genome shotgun (WGS) entry which is preliminary data.</text>
</comment>
<proteinExistence type="predicted"/>
<evidence type="ECO:0000313" key="2">
    <source>
        <dbReference type="Proteomes" id="UP000175691"/>
    </source>
</evidence>
<dbReference type="Proteomes" id="UP000175691">
    <property type="component" value="Unassembled WGS sequence"/>
</dbReference>
<name>A0A1E7ZD67_9ALTE</name>
<sequence length="77" mass="8379">MAFSESEKNSLLSVKGVGPTVIKRFEEVGLDSFENLSAHNATEVVNLVSSMLHSRCWKNTKAVEAVEAAINKAKESI</sequence>
<dbReference type="RefSeq" id="WP_070124704.1">
    <property type="nucleotide sequence ID" value="NZ_MDHN01000014.1"/>
</dbReference>
<protein>
    <recommendedName>
        <fullName evidence="3">Pathogenicity locus</fullName>
    </recommendedName>
</protein>
<dbReference type="EMBL" id="MDHN01000014">
    <property type="protein sequence ID" value="OFC71458.1"/>
    <property type="molecule type" value="Genomic_DNA"/>
</dbReference>
<keyword evidence="2" id="KW-1185">Reference proteome</keyword>
<dbReference type="OrthoDB" id="4467269at2"/>
<organism evidence="1 2">
    <name type="scientific">Alteromonas confluentis</name>
    <dbReference type="NCBI Taxonomy" id="1656094"/>
    <lineage>
        <taxon>Bacteria</taxon>
        <taxon>Pseudomonadati</taxon>
        <taxon>Pseudomonadota</taxon>
        <taxon>Gammaproteobacteria</taxon>
        <taxon>Alteromonadales</taxon>
        <taxon>Alteromonadaceae</taxon>
        <taxon>Alteromonas/Salinimonas group</taxon>
        <taxon>Alteromonas</taxon>
    </lineage>
</organism>
<dbReference type="AlphaFoldDB" id="A0A1E7ZD67"/>
<reference evidence="1 2" key="1">
    <citation type="submission" date="2016-08" db="EMBL/GenBank/DDBJ databases">
        <authorList>
            <person name="Seilhamer J.J."/>
        </authorList>
    </citation>
    <scope>NUCLEOTIDE SEQUENCE [LARGE SCALE GENOMIC DNA]</scope>
    <source>
        <strain evidence="1 2">KCTC 42603</strain>
    </source>
</reference>
<accession>A0A1E7ZD67</accession>
<gene>
    <name evidence="1" type="ORF">BFC18_08260</name>
</gene>
<evidence type="ECO:0000313" key="1">
    <source>
        <dbReference type="EMBL" id="OFC71458.1"/>
    </source>
</evidence>
<evidence type="ECO:0008006" key="3">
    <source>
        <dbReference type="Google" id="ProtNLM"/>
    </source>
</evidence>